<evidence type="ECO:0000256" key="1">
    <source>
        <dbReference type="SAM" id="MobiDB-lite"/>
    </source>
</evidence>
<evidence type="ECO:0000313" key="4">
    <source>
        <dbReference type="EMBL" id="KAG7095541.1"/>
    </source>
</evidence>
<dbReference type="RefSeq" id="XP_043012011.1">
    <property type="nucleotide sequence ID" value="XM_043150921.1"/>
</dbReference>
<dbReference type="KEGG" id="more:E1B28_006280"/>
<evidence type="ECO:0000256" key="3">
    <source>
        <dbReference type="SAM" id="SignalP"/>
    </source>
</evidence>
<protein>
    <recommendedName>
        <fullName evidence="6">Transmembrane protein</fullName>
    </recommendedName>
</protein>
<feature type="region of interest" description="Disordered" evidence="1">
    <location>
        <begin position="719"/>
        <end position="756"/>
    </location>
</feature>
<feature type="signal peptide" evidence="3">
    <location>
        <begin position="1"/>
        <end position="20"/>
    </location>
</feature>
<feature type="transmembrane region" description="Helical" evidence="2">
    <location>
        <begin position="90"/>
        <end position="113"/>
    </location>
</feature>
<accession>A0A9P7S6U8</accession>
<reference evidence="4" key="1">
    <citation type="journal article" date="2021" name="Genome Biol. Evol.">
        <title>The assembled and annotated genome of the fairy-ring fungus Marasmius oreades.</title>
        <authorList>
            <person name="Hiltunen M."/>
            <person name="Ament-Velasquez S.L."/>
            <person name="Johannesson H."/>
        </authorList>
    </citation>
    <scope>NUCLEOTIDE SEQUENCE</scope>
    <source>
        <strain evidence="4">03SP1</strain>
    </source>
</reference>
<feature type="compositionally biased region" description="Basic and acidic residues" evidence="1">
    <location>
        <begin position="811"/>
        <end position="825"/>
    </location>
</feature>
<feature type="region of interest" description="Disordered" evidence="1">
    <location>
        <begin position="809"/>
        <end position="858"/>
    </location>
</feature>
<sequence length="989" mass="107524">MVIHWYLVLLLWALVTPSTPVVLPLISDSQDYAELAQQSPSAPRPQSDLVVLDLSSLPSVSPRTVLSPIEPRPLSSTMVMALEPSLPSSISILPLLSYSTILAIIGFISLRIAKWRQRRRARQHAHALDRDGAELLPTSTATISPRFKDFPVPPPLPPNSPHLLPKSASVTSLHSVSSPCPASPALAPWQHNRLSRVLERPKSPIQHIGFSPGAKIKRRSNSLDLGGAAKKRHASVPTPLRHPFFISEPEPEHDHLLPSHEALSHYRDDDDADDDLTLIHFSPAHQRTKTHHGQALWHSSLNTPFASSFGTETALIDFSSSSSLDKPKISTPVKPVSAHTVAWAFDIEVPRTPPPPPSLPLPLVALSKFSLHRRSQSSDINLIDFSERKVTEDEDVGTPSRGLAVKAIALTEEGDMSPDKEKEQEMGYEGGDEDEMDIVWDEGREFKARPFAPALVQREKSVEKDVVDDLQKSGEGLLVGSPLSAVPSMSSSEPAIDLIEESESKENVFDGKVDSLTKSVVNEVSLETPAPLLPSHSRSPVVVALTVDQADEVEEQPYDHSRQEVDVETTLVEEARLLEDLITSYTNSDIGKVERKEKEDNADHELINDLNEFDEDLSYLTTGNPDSESPHPEVDEAFIKVSLPPSPIPSDCDTLLDLDEVEVPGSVDEEVIESAEDVEIPQSSDPLPLVEVKKEEFPDPDLLPLPQIPLLTVMKSSELETSTSRLSSPSPSISPHQIPTPPASPPPSPRLTGLSNITNRPAWSVRAADMPPLGIHANGAHILSTKPSIGDLGGKRNDENWDVVKRRKLGKAKDDRKEEDVAVLDKDEDVEVKPEPAVSTVIVEPSPPSSPTPPPSGLFSPPVSFASLPGAFPTDISTVNEKNGTVVVSVDVLAASIEPQSQVENEDGQVISTSLTAPPTRRRPVHRSALDIALAMQLRPGLGVGADPAWMVRFLMAMFGWFVVLISGSTGDANGYGMASAFMGARRRD</sequence>
<dbReference type="GeneID" id="66075356"/>
<keyword evidence="5" id="KW-1185">Reference proteome</keyword>
<dbReference type="EMBL" id="CM032183">
    <property type="protein sequence ID" value="KAG7095541.1"/>
    <property type="molecule type" value="Genomic_DNA"/>
</dbReference>
<dbReference type="OrthoDB" id="2686083at2759"/>
<evidence type="ECO:0008006" key="6">
    <source>
        <dbReference type="Google" id="ProtNLM"/>
    </source>
</evidence>
<evidence type="ECO:0000256" key="2">
    <source>
        <dbReference type="SAM" id="Phobius"/>
    </source>
</evidence>
<feature type="compositionally biased region" description="Low complexity" evidence="1">
    <location>
        <begin position="719"/>
        <end position="737"/>
    </location>
</feature>
<dbReference type="Proteomes" id="UP001049176">
    <property type="component" value="Chromosome 3"/>
</dbReference>
<gene>
    <name evidence="4" type="ORF">E1B28_006280</name>
</gene>
<comment type="caution">
    <text evidence="4">The sequence shown here is derived from an EMBL/GenBank/DDBJ whole genome shotgun (WGS) entry which is preliminary data.</text>
</comment>
<name>A0A9P7S6U8_9AGAR</name>
<keyword evidence="2" id="KW-0812">Transmembrane</keyword>
<keyword evidence="2" id="KW-1133">Transmembrane helix</keyword>
<keyword evidence="2" id="KW-0472">Membrane</keyword>
<keyword evidence="3" id="KW-0732">Signal</keyword>
<feature type="compositionally biased region" description="Pro residues" evidence="1">
    <location>
        <begin position="845"/>
        <end position="856"/>
    </location>
</feature>
<feature type="compositionally biased region" description="Pro residues" evidence="1">
    <location>
        <begin position="738"/>
        <end position="749"/>
    </location>
</feature>
<organism evidence="4 5">
    <name type="scientific">Marasmius oreades</name>
    <name type="common">fairy-ring Marasmius</name>
    <dbReference type="NCBI Taxonomy" id="181124"/>
    <lineage>
        <taxon>Eukaryota</taxon>
        <taxon>Fungi</taxon>
        <taxon>Dikarya</taxon>
        <taxon>Basidiomycota</taxon>
        <taxon>Agaricomycotina</taxon>
        <taxon>Agaricomycetes</taxon>
        <taxon>Agaricomycetidae</taxon>
        <taxon>Agaricales</taxon>
        <taxon>Marasmiineae</taxon>
        <taxon>Marasmiaceae</taxon>
        <taxon>Marasmius</taxon>
    </lineage>
</organism>
<feature type="transmembrane region" description="Helical" evidence="2">
    <location>
        <begin position="950"/>
        <end position="968"/>
    </location>
</feature>
<dbReference type="AlphaFoldDB" id="A0A9P7S6U8"/>
<feature type="chain" id="PRO_5040256253" description="Transmembrane protein" evidence="3">
    <location>
        <begin position="21"/>
        <end position="989"/>
    </location>
</feature>
<proteinExistence type="predicted"/>
<evidence type="ECO:0000313" key="5">
    <source>
        <dbReference type="Proteomes" id="UP001049176"/>
    </source>
</evidence>